<dbReference type="PANTHER" id="PTHR38420:SF1">
    <property type="entry name" value="PUTATIVE (AFU_ORTHOLOGUE AFUA_5G14690)-RELATED"/>
    <property type="match status" value="1"/>
</dbReference>
<dbReference type="OrthoDB" id="10267950at2759"/>
<evidence type="ECO:0008006" key="5">
    <source>
        <dbReference type="Google" id="ProtNLM"/>
    </source>
</evidence>
<feature type="domain" description="ATP adenylyltransferase C-terminal" evidence="1">
    <location>
        <begin position="179"/>
        <end position="286"/>
    </location>
</feature>
<dbReference type="PANTHER" id="PTHR38420">
    <property type="entry name" value="AP-4-A PHOSPHORYLASE II"/>
    <property type="match status" value="1"/>
</dbReference>
<dbReference type="InterPro" id="IPR045759">
    <property type="entry name" value="Ap4A_phos1/2_N"/>
</dbReference>
<accession>A0A9P4JT69</accession>
<dbReference type="Gene3D" id="3.30.428.70">
    <property type="match status" value="1"/>
</dbReference>
<sequence length="290" mass="32593">MENLSEMKILSTFEALVRDSILIYGPHEKIEKDYEGYPIEFRICPSLLKKPPTVGALLGASFNKGRKWGPGSDMYCPDERLILAKINNTHDFALNLFCVDKPQFILLTLDSYKRQHQTLDDDDFVAALEVLRHLDNIYIIFNCSENGGCSRVHKHMQGLRGPPKAFELFTQQSGNGASKVPFKYFMQRFSQALPNISASDVLNAYGRLLESSRGVLGLSQADDTCPHNVILWKDTMIVIPRRKGHFEQASANAAGMLGSVWVAERSTVEDWMRLGPRIVLQELGVPYSGL</sequence>
<protein>
    <recommendedName>
        <fullName evidence="5">ATP adenylyltransferase</fullName>
    </recommendedName>
</protein>
<name>A0A9P4JT69_9PLEO</name>
<dbReference type="GO" id="GO:0009117">
    <property type="term" value="P:nucleotide metabolic process"/>
    <property type="evidence" value="ECO:0007669"/>
    <property type="project" value="InterPro"/>
</dbReference>
<dbReference type="EMBL" id="ML993924">
    <property type="protein sequence ID" value="KAF2202797.1"/>
    <property type="molecule type" value="Genomic_DNA"/>
</dbReference>
<evidence type="ECO:0000313" key="4">
    <source>
        <dbReference type="Proteomes" id="UP000799536"/>
    </source>
</evidence>
<dbReference type="InterPro" id="IPR009163">
    <property type="entry name" value="Ap4A_phos1/2"/>
</dbReference>
<feature type="domain" description="Ap4A phosphorylase 1/2 N-terminal" evidence="2">
    <location>
        <begin position="78"/>
        <end position="158"/>
    </location>
</feature>
<dbReference type="GO" id="GO:0003877">
    <property type="term" value="F:ATP:ADP adenylyltransferase activity"/>
    <property type="evidence" value="ECO:0007669"/>
    <property type="project" value="InterPro"/>
</dbReference>
<dbReference type="Proteomes" id="UP000799536">
    <property type="component" value="Unassembled WGS sequence"/>
</dbReference>
<reference evidence="3" key="1">
    <citation type="journal article" date="2020" name="Stud. Mycol.">
        <title>101 Dothideomycetes genomes: a test case for predicting lifestyles and emergence of pathogens.</title>
        <authorList>
            <person name="Haridas S."/>
            <person name="Albert R."/>
            <person name="Binder M."/>
            <person name="Bloem J."/>
            <person name="Labutti K."/>
            <person name="Salamov A."/>
            <person name="Andreopoulos B."/>
            <person name="Baker S."/>
            <person name="Barry K."/>
            <person name="Bills G."/>
            <person name="Bluhm B."/>
            <person name="Cannon C."/>
            <person name="Castanera R."/>
            <person name="Culley D."/>
            <person name="Daum C."/>
            <person name="Ezra D."/>
            <person name="Gonzalez J."/>
            <person name="Henrissat B."/>
            <person name="Kuo A."/>
            <person name="Liang C."/>
            <person name="Lipzen A."/>
            <person name="Lutzoni F."/>
            <person name="Magnuson J."/>
            <person name="Mondo S."/>
            <person name="Nolan M."/>
            <person name="Ohm R."/>
            <person name="Pangilinan J."/>
            <person name="Park H.-J."/>
            <person name="Ramirez L."/>
            <person name="Alfaro M."/>
            <person name="Sun H."/>
            <person name="Tritt A."/>
            <person name="Yoshinaga Y."/>
            <person name="Zwiers L.-H."/>
            <person name="Turgeon B."/>
            <person name="Goodwin S."/>
            <person name="Spatafora J."/>
            <person name="Crous P."/>
            <person name="Grigoriev I."/>
        </authorList>
    </citation>
    <scope>NUCLEOTIDE SEQUENCE</scope>
    <source>
        <strain evidence="3">ATCC 74209</strain>
    </source>
</reference>
<evidence type="ECO:0000313" key="3">
    <source>
        <dbReference type="EMBL" id="KAF2202797.1"/>
    </source>
</evidence>
<dbReference type="InterPro" id="IPR019200">
    <property type="entry name" value="ATP_adenylylTrfase_C"/>
</dbReference>
<dbReference type="InterPro" id="IPR036265">
    <property type="entry name" value="HIT-like_sf"/>
</dbReference>
<evidence type="ECO:0000259" key="2">
    <source>
        <dbReference type="Pfam" id="PF19327"/>
    </source>
</evidence>
<dbReference type="SUPFAM" id="SSF54197">
    <property type="entry name" value="HIT-like"/>
    <property type="match status" value="1"/>
</dbReference>
<keyword evidence="4" id="KW-1185">Reference proteome</keyword>
<dbReference type="GO" id="GO:0005524">
    <property type="term" value="F:ATP binding"/>
    <property type="evidence" value="ECO:0007669"/>
    <property type="project" value="InterPro"/>
</dbReference>
<dbReference type="Pfam" id="PF19327">
    <property type="entry name" value="Ap4A_phos_N"/>
    <property type="match status" value="1"/>
</dbReference>
<dbReference type="AlphaFoldDB" id="A0A9P4JT69"/>
<evidence type="ECO:0000259" key="1">
    <source>
        <dbReference type="Pfam" id="PF09830"/>
    </source>
</evidence>
<comment type="caution">
    <text evidence="3">The sequence shown here is derived from an EMBL/GenBank/DDBJ whole genome shotgun (WGS) entry which is preliminary data.</text>
</comment>
<dbReference type="InterPro" id="IPR043171">
    <property type="entry name" value="Ap4A_phos1/2-like"/>
</dbReference>
<organism evidence="3 4">
    <name type="scientific">Delitschia confertaspora ATCC 74209</name>
    <dbReference type="NCBI Taxonomy" id="1513339"/>
    <lineage>
        <taxon>Eukaryota</taxon>
        <taxon>Fungi</taxon>
        <taxon>Dikarya</taxon>
        <taxon>Ascomycota</taxon>
        <taxon>Pezizomycotina</taxon>
        <taxon>Dothideomycetes</taxon>
        <taxon>Pleosporomycetidae</taxon>
        <taxon>Pleosporales</taxon>
        <taxon>Delitschiaceae</taxon>
        <taxon>Delitschia</taxon>
    </lineage>
</organism>
<dbReference type="Pfam" id="PF09830">
    <property type="entry name" value="ATP_transf"/>
    <property type="match status" value="1"/>
</dbReference>
<proteinExistence type="predicted"/>
<gene>
    <name evidence="3" type="ORF">GQ43DRAFT_412999</name>
</gene>